<organism evidence="13 14">
    <name type="scientific">Candidatus Sulfomarinibacter kjeldsenii</name>
    <dbReference type="NCBI Taxonomy" id="2885994"/>
    <lineage>
        <taxon>Bacteria</taxon>
        <taxon>Pseudomonadati</taxon>
        <taxon>Acidobacteriota</taxon>
        <taxon>Thermoanaerobaculia</taxon>
        <taxon>Thermoanaerobaculales</taxon>
        <taxon>Candidatus Sulfomarinibacteraceae</taxon>
        <taxon>Candidatus Sulfomarinibacter</taxon>
    </lineage>
</organism>
<comment type="subcellular location">
    <subcellularLocation>
        <location evidence="10">Cytoplasm</location>
    </subcellularLocation>
</comment>
<keyword evidence="4 10" id="KW-0547">Nucleotide-binding</keyword>
<comment type="similarity">
    <text evidence="10">Belongs to the class-I aminoacyl-tRNA synthetase family. TyrS type 2 subfamily.</text>
</comment>
<dbReference type="SMART" id="SM00363">
    <property type="entry name" value="S4"/>
    <property type="match status" value="1"/>
</dbReference>
<evidence type="ECO:0000256" key="8">
    <source>
        <dbReference type="ARBA" id="ARBA00023146"/>
    </source>
</evidence>
<dbReference type="InterPro" id="IPR002942">
    <property type="entry name" value="S4_RNA-bd"/>
</dbReference>
<evidence type="ECO:0000256" key="5">
    <source>
        <dbReference type="ARBA" id="ARBA00022840"/>
    </source>
</evidence>
<dbReference type="Pfam" id="PF01479">
    <property type="entry name" value="S4"/>
    <property type="match status" value="1"/>
</dbReference>
<comment type="function">
    <text evidence="10">Catalyzes the attachment of tyrosine to tRNA(Tyr) in a two-step reaction: tyrosine is first activated by ATP to form Tyr-AMP and then transferred to the acceptor end of tRNA(Tyr).</text>
</comment>
<dbReference type="InterPro" id="IPR002305">
    <property type="entry name" value="aa-tRNA-synth_Ic"/>
</dbReference>
<dbReference type="InterPro" id="IPR014729">
    <property type="entry name" value="Rossmann-like_a/b/a_fold"/>
</dbReference>
<dbReference type="InterPro" id="IPR036986">
    <property type="entry name" value="S4_RNA-bd_sf"/>
</dbReference>
<feature type="domain" description="RNA-binding S4" evidence="12">
    <location>
        <begin position="347"/>
        <end position="412"/>
    </location>
</feature>
<dbReference type="GO" id="GO:0006437">
    <property type="term" value="P:tyrosyl-tRNA aminoacylation"/>
    <property type="evidence" value="ECO:0007669"/>
    <property type="project" value="UniProtKB-UniRule"/>
</dbReference>
<dbReference type="FunFam" id="3.40.50.620:FF:000061">
    <property type="entry name" value="Tyrosine--tRNA ligase"/>
    <property type="match status" value="1"/>
</dbReference>
<comment type="caution">
    <text evidence="13">The sequence shown here is derived from an EMBL/GenBank/DDBJ whole genome shotgun (WGS) entry which is preliminary data.</text>
</comment>
<evidence type="ECO:0000256" key="4">
    <source>
        <dbReference type="ARBA" id="ARBA00022741"/>
    </source>
</evidence>
<dbReference type="PANTHER" id="PTHR11766:SF1">
    <property type="entry name" value="TYROSINE--TRNA LIGASE"/>
    <property type="match status" value="1"/>
</dbReference>
<evidence type="ECO:0000256" key="7">
    <source>
        <dbReference type="ARBA" id="ARBA00022917"/>
    </source>
</evidence>
<dbReference type="InterPro" id="IPR024108">
    <property type="entry name" value="Tyr-tRNA-ligase_bac_2"/>
</dbReference>
<keyword evidence="3 10" id="KW-0436">Ligase</keyword>
<dbReference type="Pfam" id="PF00579">
    <property type="entry name" value="tRNA-synt_1b"/>
    <property type="match status" value="1"/>
</dbReference>
<dbReference type="NCBIfam" id="TIGR00234">
    <property type="entry name" value="tyrS"/>
    <property type="match status" value="1"/>
</dbReference>
<feature type="binding site" evidence="10">
    <location>
        <position position="238"/>
    </location>
    <ligand>
        <name>ATP</name>
        <dbReference type="ChEBI" id="CHEBI:30616"/>
    </ligand>
</feature>
<dbReference type="PANTHER" id="PTHR11766">
    <property type="entry name" value="TYROSYL-TRNA SYNTHETASE"/>
    <property type="match status" value="1"/>
</dbReference>
<keyword evidence="7 10" id="KW-0648">Protein biosynthesis</keyword>
<reference evidence="13 14" key="1">
    <citation type="submission" date="2020-08" db="EMBL/GenBank/DDBJ databases">
        <title>Acidobacteriota in marine sediments use diverse sulfur dissimilation pathways.</title>
        <authorList>
            <person name="Wasmund K."/>
        </authorList>
    </citation>
    <scope>NUCLEOTIDE SEQUENCE [LARGE SCALE GENOMIC DNA]</scope>
    <source>
        <strain evidence="13">MAG AM3-A</strain>
    </source>
</reference>
<evidence type="ECO:0000256" key="9">
    <source>
        <dbReference type="ARBA" id="ARBA00048248"/>
    </source>
</evidence>
<comment type="subunit">
    <text evidence="1 10">Homodimer.</text>
</comment>
<name>A0A8J7C5S3_9BACT</name>
<keyword evidence="5 10" id="KW-0067">ATP-binding</keyword>
<evidence type="ECO:0000313" key="13">
    <source>
        <dbReference type="EMBL" id="MBD3871161.1"/>
    </source>
</evidence>
<dbReference type="GO" id="GO:0003723">
    <property type="term" value="F:RNA binding"/>
    <property type="evidence" value="ECO:0007669"/>
    <property type="project" value="UniProtKB-KW"/>
</dbReference>
<evidence type="ECO:0000256" key="3">
    <source>
        <dbReference type="ARBA" id="ARBA00022598"/>
    </source>
</evidence>
<dbReference type="CDD" id="cd00165">
    <property type="entry name" value="S4"/>
    <property type="match status" value="1"/>
</dbReference>
<keyword evidence="2 10" id="KW-0963">Cytoplasm</keyword>
<dbReference type="EC" id="6.1.1.1" evidence="10"/>
<dbReference type="Gene3D" id="3.10.290.10">
    <property type="entry name" value="RNA-binding S4 domain"/>
    <property type="match status" value="1"/>
</dbReference>
<dbReference type="Gene3D" id="1.10.240.10">
    <property type="entry name" value="Tyrosyl-Transfer RNA Synthetase"/>
    <property type="match status" value="1"/>
</dbReference>
<dbReference type="Proteomes" id="UP000598633">
    <property type="component" value="Unassembled WGS sequence"/>
</dbReference>
<sequence>MEVVVLPEIDDHLNYLTKGCVDVVPAEQLAEKLRSSKKTGKPLVVKVGFDPSAPDLHLGHTVVIRKMHHFQQLGHRVVFLIGDFTGLIGDPTGKKSTRPQLTPEEIEVNAATYRRQIYKLLDPETTIIDFNSRWLGALGSADWIRLAAKVTVAQMLERDDFRKRYENQQPIALHEFLYPLAQAYDSVALEVDVELGGTDQLFNLLVGRHLMREHGMEPQVVMTLPLLEGLDGVEKMSKSLGNYVAVEDAPTEMFGKLMSISDDLMWKYWLLLTDRSAEEIDADRKKVADGSIHPMDMKKGLATTIVTEFHSAEAAEAARCEFERVFSSGHLPQEIPELSLSPTGEKMLLSKVLADGELAASNSEARRLIQQGGVRVDGDAVREIKAEISTTGSEPILVQVGKRRFAKVSFSKD</sequence>
<dbReference type="InterPro" id="IPR001412">
    <property type="entry name" value="aa-tRNA-synth_I_CS"/>
</dbReference>
<dbReference type="GO" id="GO:0004831">
    <property type="term" value="F:tyrosine-tRNA ligase activity"/>
    <property type="evidence" value="ECO:0007669"/>
    <property type="project" value="UniProtKB-UniRule"/>
</dbReference>
<dbReference type="Gene3D" id="3.40.50.620">
    <property type="entry name" value="HUPs"/>
    <property type="match status" value="1"/>
</dbReference>
<dbReference type="GO" id="GO:0005829">
    <property type="term" value="C:cytosol"/>
    <property type="evidence" value="ECO:0007669"/>
    <property type="project" value="TreeGrafter"/>
</dbReference>
<evidence type="ECO:0000256" key="11">
    <source>
        <dbReference type="PROSITE-ProRule" id="PRU00182"/>
    </source>
</evidence>
<feature type="short sequence motif" description="'HIGH' region" evidence="10">
    <location>
        <begin position="51"/>
        <end position="60"/>
    </location>
</feature>
<accession>A0A8J7C5S3</accession>
<dbReference type="FunFam" id="1.10.240.10:FF:000006">
    <property type="entry name" value="Tyrosine--tRNA ligase"/>
    <property type="match status" value="1"/>
</dbReference>
<evidence type="ECO:0000313" key="14">
    <source>
        <dbReference type="Proteomes" id="UP000598633"/>
    </source>
</evidence>
<dbReference type="AlphaFoldDB" id="A0A8J7C5S3"/>
<proteinExistence type="inferred from homology"/>
<feature type="short sequence motif" description="'KMSKS' region" evidence="10">
    <location>
        <begin position="235"/>
        <end position="239"/>
    </location>
</feature>
<evidence type="ECO:0000256" key="10">
    <source>
        <dbReference type="HAMAP-Rule" id="MF_02007"/>
    </source>
</evidence>
<gene>
    <name evidence="10" type="primary">tyrS</name>
    <name evidence="13" type="ORF">IFJ97_07375</name>
</gene>
<evidence type="ECO:0000256" key="6">
    <source>
        <dbReference type="ARBA" id="ARBA00022884"/>
    </source>
</evidence>
<dbReference type="SUPFAM" id="SSF55174">
    <property type="entry name" value="Alpha-L RNA-binding motif"/>
    <property type="match status" value="1"/>
</dbReference>
<evidence type="ECO:0000259" key="12">
    <source>
        <dbReference type="SMART" id="SM00363"/>
    </source>
</evidence>
<dbReference type="SUPFAM" id="SSF52374">
    <property type="entry name" value="Nucleotidylyl transferase"/>
    <property type="match status" value="1"/>
</dbReference>
<dbReference type="InterPro" id="IPR024088">
    <property type="entry name" value="Tyr-tRNA-ligase_bac-type"/>
</dbReference>
<evidence type="ECO:0000256" key="2">
    <source>
        <dbReference type="ARBA" id="ARBA00022490"/>
    </source>
</evidence>
<comment type="catalytic activity">
    <reaction evidence="9 10">
        <text>tRNA(Tyr) + L-tyrosine + ATP = L-tyrosyl-tRNA(Tyr) + AMP + diphosphate + H(+)</text>
        <dbReference type="Rhea" id="RHEA:10220"/>
        <dbReference type="Rhea" id="RHEA-COMP:9706"/>
        <dbReference type="Rhea" id="RHEA-COMP:9707"/>
        <dbReference type="ChEBI" id="CHEBI:15378"/>
        <dbReference type="ChEBI" id="CHEBI:30616"/>
        <dbReference type="ChEBI" id="CHEBI:33019"/>
        <dbReference type="ChEBI" id="CHEBI:58315"/>
        <dbReference type="ChEBI" id="CHEBI:78442"/>
        <dbReference type="ChEBI" id="CHEBI:78536"/>
        <dbReference type="ChEBI" id="CHEBI:456215"/>
        <dbReference type="EC" id="6.1.1.1"/>
    </reaction>
</comment>
<dbReference type="PRINTS" id="PR01040">
    <property type="entry name" value="TRNASYNTHTYR"/>
</dbReference>
<dbReference type="HAMAP" id="MF_02007">
    <property type="entry name" value="Tyr_tRNA_synth_type2"/>
    <property type="match status" value="1"/>
</dbReference>
<dbReference type="PROSITE" id="PS00178">
    <property type="entry name" value="AA_TRNA_LIGASE_I"/>
    <property type="match status" value="1"/>
</dbReference>
<dbReference type="PROSITE" id="PS50889">
    <property type="entry name" value="S4"/>
    <property type="match status" value="1"/>
</dbReference>
<evidence type="ECO:0000256" key="1">
    <source>
        <dbReference type="ARBA" id="ARBA00011738"/>
    </source>
</evidence>
<protein>
    <recommendedName>
        <fullName evidence="10">Tyrosine--tRNA ligase</fullName>
        <ecNumber evidence="10">6.1.1.1</ecNumber>
    </recommendedName>
    <alternativeName>
        <fullName evidence="10">Tyrosyl-tRNA synthetase</fullName>
        <shortName evidence="10">TyrRS</shortName>
    </alternativeName>
</protein>
<dbReference type="EMBL" id="JACXWA010000120">
    <property type="protein sequence ID" value="MBD3871161.1"/>
    <property type="molecule type" value="Genomic_DNA"/>
</dbReference>
<keyword evidence="8 10" id="KW-0030">Aminoacyl-tRNA synthetase</keyword>
<keyword evidence="6 11" id="KW-0694">RNA-binding</keyword>
<dbReference type="CDD" id="cd00805">
    <property type="entry name" value="TyrRS_core"/>
    <property type="match status" value="1"/>
</dbReference>
<dbReference type="InterPro" id="IPR002307">
    <property type="entry name" value="Tyr-tRNA-ligase"/>
</dbReference>
<dbReference type="GO" id="GO:0005524">
    <property type="term" value="F:ATP binding"/>
    <property type="evidence" value="ECO:0007669"/>
    <property type="project" value="UniProtKB-UniRule"/>
</dbReference>